<organism evidence="2 3">
    <name type="scientific">Colocasia esculenta</name>
    <name type="common">Wild taro</name>
    <name type="synonym">Arum esculentum</name>
    <dbReference type="NCBI Taxonomy" id="4460"/>
    <lineage>
        <taxon>Eukaryota</taxon>
        <taxon>Viridiplantae</taxon>
        <taxon>Streptophyta</taxon>
        <taxon>Embryophyta</taxon>
        <taxon>Tracheophyta</taxon>
        <taxon>Spermatophyta</taxon>
        <taxon>Magnoliopsida</taxon>
        <taxon>Liliopsida</taxon>
        <taxon>Araceae</taxon>
        <taxon>Aroideae</taxon>
        <taxon>Colocasieae</taxon>
        <taxon>Colocasia</taxon>
    </lineage>
</organism>
<feature type="compositionally biased region" description="Acidic residues" evidence="1">
    <location>
        <begin position="107"/>
        <end position="118"/>
    </location>
</feature>
<feature type="compositionally biased region" description="Basic residues" evidence="1">
    <location>
        <begin position="87"/>
        <end position="98"/>
    </location>
</feature>
<evidence type="ECO:0000313" key="2">
    <source>
        <dbReference type="EMBL" id="MQM18956.1"/>
    </source>
</evidence>
<keyword evidence="3" id="KW-1185">Reference proteome</keyword>
<proteinExistence type="predicted"/>
<dbReference type="EMBL" id="NMUH01008548">
    <property type="protein sequence ID" value="MQM18956.1"/>
    <property type="molecule type" value="Genomic_DNA"/>
</dbReference>
<feature type="compositionally biased region" description="Basic and acidic residues" evidence="1">
    <location>
        <begin position="19"/>
        <end position="28"/>
    </location>
</feature>
<feature type="compositionally biased region" description="Basic and acidic residues" evidence="1">
    <location>
        <begin position="164"/>
        <end position="180"/>
    </location>
</feature>
<feature type="compositionally biased region" description="Basic and acidic residues" evidence="1">
    <location>
        <begin position="64"/>
        <end position="75"/>
    </location>
</feature>
<protein>
    <submittedName>
        <fullName evidence="2">Uncharacterized protein</fullName>
    </submittedName>
</protein>
<feature type="region of interest" description="Disordered" evidence="1">
    <location>
        <begin position="159"/>
        <end position="194"/>
    </location>
</feature>
<reference evidence="2" key="1">
    <citation type="submission" date="2017-07" db="EMBL/GenBank/DDBJ databases">
        <title>Taro Niue Genome Assembly and Annotation.</title>
        <authorList>
            <person name="Atibalentja N."/>
            <person name="Keating K."/>
            <person name="Fields C.J."/>
        </authorList>
    </citation>
    <scope>NUCLEOTIDE SEQUENCE</scope>
    <source>
        <strain evidence="2">Niue_2</strain>
        <tissue evidence="2">Leaf</tissue>
    </source>
</reference>
<comment type="caution">
    <text evidence="2">The sequence shown here is derived from an EMBL/GenBank/DDBJ whole genome shotgun (WGS) entry which is preliminary data.</text>
</comment>
<dbReference type="AlphaFoldDB" id="A0A843XHY3"/>
<sequence>MANYAETIPVSLHLIRLDEDAPVKESGAKAKTAAGGGAMKKASEKAVIAEATSFPQPKRKEKRKAAQAESRAEDHTSEEEVSDERRARKKKKKKKKVVKVMSRAAEGAEEAEEEEVDLEPLLARRTRQVAGTPERRASVASIVDRSEVVTKMSTELGLIMVSDESDRSGGRAKSPMHETQEGLPGEGVDQESAG</sequence>
<evidence type="ECO:0000313" key="3">
    <source>
        <dbReference type="Proteomes" id="UP000652761"/>
    </source>
</evidence>
<dbReference type="Proteomes" id="UP000652761">
    <property type="component" value="Unassembled WGS sequence"/>
</dbReference>
<accession>A0A843XHY3</accession>
<gene>
    <name evidence="2" type="ORF">Taro_051955</name>
</gene>
<name>A0A843XHY3_COLES</name>
<feature type="region of interest" description="Disordered" evidence="1">
    <location>
        <begin position="19"/>
        <end position="120"/>
    </location>
</feature>
<evidence type="ECO:0000256" key="1">
    <source>
        <dbReference type="SAM" id="MobiDB-lite"/>
    </source>
</evidence>